<evidence type="ECO:0000256" key="6">
    <source>
        <dbReference type="HAMAP-Rule" id="MF_00074"/>
    </source>
</evidence>
<sequence>MTAEGFAAAANVSRETLDRLRLYADLLVKWQAKINLVGPATIPDLWRRHFLDSAQLFPLLPEKPAGRERRLVDLGSGAGFPGLVLAIMGAGDVHLVESDQRKCAFLREAARITDTRVTIHALRIETLAPLDADVITARALASLEKLLDWAAPHRSAHTIHIIPKGKEAEAELTEAARRSTLESTRHRSLTDPAATIFRIRVTDHD</sequence>
<dbReference type="OrthoDB" id="9808773at2"/>
<protein>
    <recommendedName>
        <fullName evidence="6">Ribosomal RNA small subunit methyltransferase G</fullName>
        <ecNumber evidence="6">2.1.1.170</ecNumber>
    </recommendedName>
    <alternativeName>
        <fullName evidence="6">16S rRNA 7-methylguanosine methyltransferase</fullName>
        <shortName evidence="6">16S rRNA m7G methyltransferase</shortName>
    </alternativeName>
</protein>
<keyword evidence="3 6" id="KW-0489">Methyltransferase</keyword>
<comment type="subcellular location">
    <subcellularLocation>
        <location evidence="6">Cytoplasm</location>
    </subcellularLocation>
</comment>
<evidence type="ECO:0000313" key="7">
    <source>
        <dbReference type="EMBL" id="PWR21068.1"/>
    </source>
</evidence>
<feature type="binding site" evidence="6">
    <location>
        <position position="75"/>
    </location>
    <ligand>
        <name>S-adenosyl-L-methionine</name>
        <dbReference type="ChEBI" id="CHEBI:59789"/>
    </ligand>
</feature>
<dbReference type="Pfam" id="PF02527">
    <property type="entry name" value="GidB"/>
    <property type="match status" value="1"/>
</dbReference>
<evidence type="ECO:0000256" key="3">
    <source>
        <dbReference type="ARBA" id="ARBA00022603"/>
    </source>
</evidence>
<gene>
    <name evidence="6 7" type="primary">rsmG</name>
    <name evidence="7" type="ORF">DKG75_11675</name>
</gene>
<keyword evidence="4 6" id="KW-0808">Transferase</keyword>
<dbReference type="InterPro" id="IPR003682">
    <property type="entry name" value="rRNA_ssu_MeTfrase_G"/>
</dbReference>
<dbReference type="PANTHER" id="PTHR31760:SF0">
    <property type="entry name" value="S-ADENOSYL-L-METHIONINE-DEPENDENT METHYLTRANSFERASES SUPERFAMILY PROTEIN"/>
    <property type="match status" value="1"/>
</dbReference>
<comment type="similarity">
    <text evidence="6">Belongs to the methyltransferase superfamily. RNA methyltransferase RsmG family.</text>
</comment>
<dbReference type="EMBL" id="QGLF01000003">
    <property type="protein sequence ID" value="PWR21068.1"/>
    <property type="molecule type" value="Genomic_DNA"/>
</dbReference>
<keyword evidence="2 6" id="KW-0698">rRNA processing</keyword>
<dbReference type="AlphaFoldDB" id="A0A317E1V6"/>
<keyword evidence="1 6" id="KW-0963">Cytoplasm</keyword>
<dbReference type="HAMAP" id="MF_00074">
    <property type="entry name" value="16SrRNA_methyltr_G"/>
    <property type="match status" value="1"/>
</dbReference>
<dbReference type="EC" id="2.1.1.170" evidence="6"/>
<accession>A0A317E1V6</accession>
<evidence type="ECO:0000256" key="5">
    <source>
        <dbReference type="ARBA" id="ARBA00022691"/>
    </source>
</evidence>
<dbReference type="RefSeq" id="WP_109921711.1">
    <property type="nucleotide sequence ID" value="NZ_QGLF01000003.1"/>
</dbReference>
<organism evidence="7 8">
    <name type="scientific">Zavarzinia compransoris</name>
    <dbReference type="NCBI Taxonomy" id="1264899"/>
    <lineage>
        <taxon>Bacteria</taxon>
        <taxon>Pseudomonadati</taxon>
        <taxon>Pseudomonadota</taxon>
        <taxon>Alphaproteobacteria</taxon>
        <taxon>Rhodospirillales</taxon>
        <taxon>Zavarziniaceae</taxon>
        <taxon>Zavarzinia</taxon>
    </lineage>
</organism>
<comment type="caution">
    <text evidence="6">Lacks conserved residue(s) required for the propagation of feature annotation.</text>
</comment>
<dbReference type="PANTHER" id="PTHR31760">
    <property type="entry name" value="S-ADENOSYL-L-METHIONINE-DEPENDENT METHYLTRANSFERASES SUPERFAMILY PROTEIN"/>
    <property type="match status" value="1"/>
</dbReference>
<keyword evidence="5 6" id="KW-0949">S-adenosyl-L-methionine</keyword>
<dbReference type="NCBIfam" id="TIGR00138">
    <property type="entry name" value="rsmG_gidB"/>
    <property type="match status" value="1"/>
</dbReference>
<dbReference type="Proteomes" id="UP000246077">
    <property type="component" value="Unassembled WGS sequence"/>
</dbReference>
<keyword evidence="8" id="KW-1185">Reference proteome</keyword>
<reference evidence="8" key="1">
    <citation type="submission" date="2018-05" db="EMBL/GenBank/DDBJ databases">
        <title>Zavarzinia sp. HR-AS.</title>
        <authorList>
            <person name="Lee Y."/>
            <person name="Jeon C.O."/>
        </authorList>
    </citation>
    <scope>NUCLEOTIDE SEQUENCE [LARGE SCALE GENOMIC DNA]</scope>
    <source>
        <strain evidence="8">DSM 1231</strain>
    </source>
</reference>
<name>A0A317E1V6_9PROT</name>
<dbReference type="InterPro" id="IPR029063">
    <property type="entry name" value="SAM-dependent_MTases_sf"/>
</dbReference>
<feature type="binding site" evidence="6">
    <location>
        <position position="80"/>
    </location>
    <ligand>
        <name>S-adenosyl-L-methionine</name>
        <dbReference type="ChEBI" id="CHEBI:59789"/>
    </ligand>
</feature>
<evidence type="ECO:0000256" key="1">
    <source>
        <dbReference type="ARBA" id="ARBA00022490"/>
    </source>
</evidence>
<dbReference type="GO" id="GO:0070043">
    <property type="term" value="F:rRNA (guanine-N7-)-methyltransferase activity"/>
    <property type="evidence" value="ECO:0007669"/>
    <property type="project" value="UniProtKB-UniRule"/>
</dbReference>
<comment type="catalytic activity">
    <reaction evidence="6">
        <text>guanosine(527) in 16S rRNA + S-adenosyl-L-methionine = N(7)-methylguanosine(527) in 16S rRNA + S-adenosyl-L-homocysteine</text>
        <dbReference type="Rhea" id="RHEA:42732"/>
        <dbReference type="Rhea" id="RHEA-COMP:10209"/>
        <dbReference type="Rhea" id="RHEA-COMP:10210"/>
        <dbReference type="ChEBI" id="CHEBI:57856"/>
        <dbReference type="ChEBI" id="CHEBI:59789"/>
        <dbReference type="ChEBI" id="CHEBI:74269"/>
        <dbReference type="ChEBI" id="CHEBI:74480"/>
        <dbReference type="EC" id="2.1.1.170"/>
    </reaction>
</comment>
<evidence type="ECO:0000256" key="4">
    <source>
        <dbReference type="ARBA" id="ARBA00022679"/>
    </source>
</evidence>
<dbReference type="Gene3D" id="3.40.50.150">
    <property type="entry name" value="Vaccinia Virus protein VP39"/>
    <property type="match status" value="1"/>
</dbReference>
<dbReference type="GO" id="GO:0005829">
    <property type="term" value="C:cytosol"/>
    <property type="evidence" value="ECO:0007669"/>
    <property type="project" value="TreeGrafter"/>
</dbReference>
<evidence type="ECO:0000256" key="2">
    <source>
        <dbReference type="ARBA" id="ARBA00022552"/>
    </source>
</evidence>
<comment type="function">
    <text evidence="6">Specifically methylates the N7 position of guanine in position 527 of 16S rRNA.</text>
</comment>
<feature type="binding site" evidence="6">
    <location>
        <position position="138"/>
    </location>
    <ligand>
        <name>S-adenosyl-L-methionine</name>
        <dbReference type="ChEBI" id="CHEBI:59789"/>
    </ligand>
</feature>
<dbReference type="SUPFAM" id="SSF53335">
    <property type="entry name" value="S-adenosyl-L-methionine-dependent methyltransferases"/>
    <property type="match status" value="1"/>
</dbReference>
<comment type="caution">
    <text evidence="7">The sequence shown here is derived from an EMBL/GenBank/DDBJ whole genome shotgun (WGS) entry which is preliminary data.</text>
</comment>
<proteinExistence type="inferred from homology"/>
<dbReference type="PIRSF" id="PIRSF003078">
    <property type="entry name" value="GidB"/>
    <property type="match status" value="1"/>
</dbReference>
<feature type="binding site" evidence="6">
    <location>
        <begin position="124"/>
        <end position="125"/>
    </location>
    <ligand>
        <name>S-adenosyl-L-methionine</name>
        <dbReference type="ChEBI" id="CHEBI:59789"/>
    </ligand>
</feature>
<evidence type="ECO:0000313" key="8">
    <source>
        <dbReference type="Proteomes" id="UP000246077"/>
    </source>
</evidence>